<gene>
    <name evidence="2" type="ORF">L873DRAFT_1787545</name>
</gene>
<evidence type="ECO:0000313" key="3">
    <source>
        <dbReference type="Proteomes" id="UP000276215"/>
    </source>
</evidence>
<evidence type="ECO:0000313" key="2">
    <source>
        <dbReference type="EMBL" id="RPB02534.1"/>
    </source>
</evidence>
<dbReference type="AlphaFoldDB" id="A0A3N4JVZ5"/>
<protein>
    <submittedName>
        <fullName evidence="2">Uncharacterized protein</fullName>
    </submittedName>
</protein>
<evidence type="ECO:0000256" key="1">
    <source>
        <dbReference type="SAM" id="MobiDB-lite"/>
    </source>
</evidence>
<organism evidence="2 3">
    <name type="scientific">Choiromyces venosus 120613-1</name>
    <dbReference type="NCBI Taxonomy" id="1336337"/>
    <lineage>
        <taxon>Eukaryota</taxon>
        <taxon>Fungi</taxon>
        <taxon>Dikarya</taxon>
        <taxon>Ascomycota</taxon>
        <taxon>Pezizomycotina</taxon>
        <taxon>Pezizomycetes</taxon>
        <taxon>Pezizales</taxon>
        <taxon>Tuberaceae</taxon>
        <taxon>Choiromyces</taxon>
    </lineage>
</organism>
<sequence>MASVAKKPDTQNSPITDLSIVARWDPRNAAEVFLYTKIIPQPGEKLALLHLPAPVTKKTLIRAIPLLPDGSSPRSSPGILALGIPVVSGRRREKTLTPVNTRRASGITLDGGACIGEEEAVQVQIPVPGSVGIKKSKTGDGVKSGYRGESGGGKLVICGGRVKTGSIDERVPLPGTHGEVLPPPLSVADQVVLPGGRELAYEHTFTAYSPDDSMDLHGDEGTLGWSTCRKRRGRTKAYPKGKLDCDGSVASSIGSESRDDTAIIKRKEPDKLSVGGVSEKLDGMVDTNRFAPLDSSYHSPGQNNDQVIPVEGEIGRIIPDQEECLGIRMTTDGDKLSVAFPEKVGGCAFVIEIMLNVEPLYLDGKPYGTFVFADLPRCKNPAYIDFRIRDSSVWKFDSNPTLDSCSDDGPKVTGSRLCGTLDTSKFNQNAPKNLLIRVLRCPDALEVLNFEMQIETKASFSWCPDEQIIAKFDIKLEFPGIVLDTGPKRYQIYLFVTNGPDRLDDLTVESPGSDIVEYSLGEHEFLQTGFERMVKILQVERFTKDMGNPLRVCFLKKQGIAPQTIDIPKIRARDESKITGETILIQTPKLPLFVDCSPDKLHWREVEIERTAENVPDLGFMRLRPGTGEEFLCVLISALAPAQPIAIQEFYREQSGYHNFVDQVAYSIEESTNVDTGFPSIGVSMRFSLVVPLSVEPMDEIIRIHSGGFRLKFATINHIFVGKGVVFEDKREIVLLNYELIGQEDDSNLIFKPEERLLIHIEWSSETHQILPHGKVEYRLPQMSGKVIGRAIVKCSSPEARVIYRAQGPSEILNVSTRFTRGRTILTGLDNKSRELFFEIPYSFSSGRGSLTEFQASEQGRTVLLIPNAQKPGSRQQTLPSPSTETTSSNDDLISDPEMSITLANPGLQSPMPAGEERVVYIAGCSDRRWSGRWFFAFFLALILAANFLDQTSKVDELKVWLRRTEAMLKEVEHSHQQLLEKSGHEGERFYMSLIGSLGLNDLLAVAPAPVAGLGWENTFAPEIYEQGRDETETEEEEKLLQEAYPVKAPQEGTERSLAHHKGVARVLQEVPLSKTIERVMVSTMDYLWGLVLRACRRHGNNGAAE</sequence>
<feature type="region of interest" description="Disordered" evidence="1">
    <location>
        <begin position="867"/>
        <end position="895"/>
    </location>
</feature>
<dbReference type="Proteomes" id="UP000276215">
    <property type="component" value="Unassembled WGS sequence"/>
</dbReference>
<accession>A0A3N4JVZ5</accession>
<dbReference type="EMBL" id="ML120367">
    <property type="protein sequence ID" value="RPB02534.1"/>
    <property type="molecule type" value="Genomic_DNA"/>
</dbReference>
<feature type="compositionally biased region" description="Low complexity" evidence="1">
    <location>
        <begin position="878"/>
        <end position="889"/>
    </location>
</feature>
<proteinExistence type="predicted"/>
<reference evidence="2 3" key="1">
    <citation type="journal article" date="2018" name="Nat. Ecol. Evol.">
        <title>Pezizomycetes genomes reveal the molecular basis of ectomycorrhizal truffle lifestyle.</title>
        <authorList>
            <person name="Murat C."/>
            <person name="Payen T."/>
            <person name="Noel B."/>
            <person name="Kuo A."/>
            <person name="Morin E."/>
            <person name="Chen J."/>
            <person name="Kohler A."/>
            <person name="Krizsan K."/>
            <person name="Balestrini R."/>
            <person name="Da Silva C."/>
            <person name="Montanini B."/>
            <person name="Hainaut M."/>
            <person name="Levati E."/>
            <person name="Barry K.W."/>
            <person name="Belfiori B."/>
            <person name="Cichocki N."/>
            <person name="Clum A."/>
            <person name="Dockter R.B."/>
            <person name="Fauchery L."/>
            <person name="Guy J."/>
            <person name="Iotti M."/>
            <person name="Le Tacon F."/>
            <person name="Lindquist E.A."/>
            <person name="Lipzen A."/>
            <person name="Malagnac F."/>
            <person name="Mello A."/>
            <person name="Molinier V."/>
            <person name="Miyauchi S."/>
            <person name="Poulain J."/>
            <person name="Riccioni C."/>
            <person name="Rubini A."/>
            <person name="Sitrit Y."/>
            <person name="Splivallo R."/>
            <person name="Traeger S."/>
            <person name="Wang M."/>
            <person name="Zifcakova L."/>
            <person name="Wipf D."/>
            <person name="Zambonelli A."/>
            <person name="Paolocci F."/>
            <person name="Nowrousian M."/>
            <person name="Ottonello S."/>
            <person name="Baldrian P."/>
            <person name="Spatafora J.W."/>
            <person name="Henrissat B."/>
            <person name="Nagy L.G."/>
            <person name="Aury J.M."/>
            <person name="Wincker P."/>
            <person name="Grigoriev I.V."/>
            <person name="Bonfante P."/>
            <person name="Martin F.M."/>
        </authorList>
    </citation>
    <scope>NUCLEOTIDE SEQUENCE [LARGE SCALE GENOMIC DNA]</scope>
    <source>
        <strain evidence="2 3">120613-1</strain>
    </source>
</reference>
<dbReference type="OrthoDB" id="5317234at2759"/>
<name>A0A3N4JVZ5_9PEZI</name>
<keyword evidence="3" id="KW-1185">Reference proteome</keyword>